<feature type="transmembrane region" description="Helical" evidence="1">
    <location>
        <begin position="130"/>
        <end position="152"/>
    </location>
</feature>
<evidence type="ECO:0000256" key="1">
    <source>
        <dbReference type="SAM" id="Phobius"/>
    </source>
</evidence>
<dbReference type="AlphaFoldDB" id="A0A087D294"/>
<keyword evidence="1" id="KW-1133">Transmembrane helix</keyword>
<keyword evidence="1" id="KW-0812">Transmembrane</keyword>
<reference evidence="2 3" key="1">
    <citation type="submission" date="2014-03" db="EMBL/GenBank/DDBJ databases">
        <title>Genomics of Bifidobacteria.</title>
        <authorList>
            <person name="Ventura M."/>
            <person name="Milani C."/>
            <person name="Lugli G.A."/>
        </authorList>
    </citation>
    <scope>NUCLEOTIDE SEQUENCE [LARGE SCALE GENOMIC DNA]</scope>
    <source>
        <strain evidence="2 3">LMG 21811</strain>
    </source>
</reference>
<proteinExistence type="predicted"/>
<evidence type="ECO:0000313" key="2">
    <source>
        <dbReference type="EMBL" id="KFI89644.1"/>
    </source>
</evidence>
<keyword evidence="3" id="KW-1185">Reference proteome</keyword>
<dbReference type="eggNOG" id="ENOG5031HZA">
    <property type="taxonomic scope" value="Bacteria"/>
</dbReference>
<gene>
    <name evidence="2" type="ORF">BRUM_0854</name>
</gene>
<feature type="transmembrane region" description="Helical" evidence="1">
    <location>
        <begin position="99"/>
        <end position="118"/>
    </location>
</feature>
<dbReference type="EMBL" id="JGZL01000007">
    <property type="protein sequence ID" value="KFI89644.1"/>
    <property type="molecule type" value="Genomic_DNA"/>
</dbReference>
<keyword evidence="1" id="KW-0472">Membrane</keyword>
<name>A0A087D294_BIFRU</name>
<feature type="transmembrane region" description="Helical" evidence="1">
    <location>
        <begin position="55"/>
        <end position="78"/>
    </location>
</feature>
<evidence type="ECO:0000313" key="3">
    <source>
        <dbReference type="Proteomes" id="UP000029078"/>
    </source>
</evidence>
<feature type="transmembrane region" description="Helical" evidence="1">
    <location>
        <begin position="21"/>
        <end position="43"/>
    </location>
</feature>
<accession>A0A087D294</accession>
<dbReference type="STRING" id="78346.BRUM_0854"/>
<feature type="transmembrane region" description="Helical" evidence="1">
    <location>
        <begin position="164"/>
        <end position="185"/>
    </location>
</feature>
<dbReference type="RefSeq" id="WP_026645793.1">
    <property type="nucleotide sequence ID" value="NZ_CALLHR010000127.1"/>
</dbReference>
<evidence type="ECO:0008006" key="4">
    <source>
        <dbReference type="Google" id="ProtNLM"/>
    </source>
</evidence>
<comment type="caution">
    <text evidence="2">The sequence shown here is derived from an EMBL/GenBank/DDBJ whole genome shotgun (WGS) entry which is preliminary data.</text>
</comment>
<protein>
    <recommendedName>
        <fullName evidence="4">Cadmium transporter</fullName>
    </recommendedName>
</protein>
<dbReference type="Proteomes" id="UP000029078">
    <property type="component" value="Unassembled WGS sequence"/>
</dbReference>
<organism evidence="2 3">
    <name type="scientific">Bifidobacterium ruminantium</name>
    <dbReference type="NCBI Taxonomy" id="78346"/>
    <lineage>
        <taxon>Bacteria</taxon>
        <taxon>Bacillati</taxon>
        <taxon>Actinomycetota</taxon>
        <taxon>Actinomycetes</taxon>
        <taxon>Bifidobacteriales</taxon>
        <taxon>Bifidobacteriaceae</taxon>
        <taxon>Bifidobacterium</taxon>
    </lineage>
</organism>
<sequence>MTSNDTRPVIEQPDTEIPLMLAQAIIVAGVLAVGEIACSPLYFTLMDHSLALVPWALEAVFLAVAFSFVVGFAILWCAESFTFKLKEKFRPFGYAVTGLIGYGVWSLLVFTATINSVLTKVGENVLSNGQIGAITLNGAALGFIAFFFSKLFDVKLGNRKGMAIAMLVAEVIVAVLGLLIMIRMFSVLYAA</sequence>